<gene>
    <name evidence="1" type="ORF">ENF32_02925</name>
</gene>
<sequence length="450" mass="50879">MEGKKVLVVGIDGVPYTLVGEYVERGYMPHLKAILEEGYRLHQMDASLPDISSVSWTTFLTGVNPAEHSIYGFIHLDRRDYSLRFPNSGNVMAPTFFQILGLDTAGKSSSLANKYLPRFKGPRTSIVVNVPHTYPAYPMNGVLVSGFVALDLARAVYPPVLASTLKRMGYVIDVDPSKGHRDRAGFLEDLFHALDKRREAFDLFFKGKWDLFVACITETDRLHHFFFDAALDEAHPYHGAFVDFYKKLDDLVGHLYDMFLERYGGQGFFMILSDHGFATLRKEVNINRFLEEAGFLKLKEEGERYERIASGTKAFALDPCRVYLHYKDQYPLGEVEEGEAESLLEELTDLFRNMRNDDGSPIIRAIYRKEEIYQGPFLDDAPDLLCLPVDGYDLKGRIGAGTVFADSVFAGMHNQYDAMLILPEEKDFGDKPQIGDLAGLLLDHFCGEDL</sequence>
<dbReference type="AlphaFoldDB" id="A0A7C0Y7V3"/>
<dbReference type="PANTHER" id="PTHR10151">
    <property type="entry name" value="ECTONUCLEOTIDE PYROPHOSPHATASE/PHOSPHODIESTERASE"/>
    <property type="match status" value="1"/>
</dbReference>
<dbReference type="Gene3D" id="3.40.720.10">
    <property type="entry name" value="Alkaline Phosphatase, subunit A"/>
    <property type="match status" value="1"/>
</dbReference>
<dbReference type="Proteomes" id="UP000885690">
    <property type="component" value="Unassembled WGS sequence"/>
</dbReference>
<dbReference type="InterPro" id="IPR017850">
    <property type="entry name" value="Alkaline_phosphatase_core_sf"/>
</dbReference>
<dbReference type="GO" id="GO:0016787">
    <property type="term" value="F:hydrolase activity"/>
    <property type="evidence" value="ECO:0007669"/>
    <property type="project" value="UniProtKB-ARBA"/>
</dbReference>
<proteinExistence type="predicted"/>
<organism evidence="1">
    <name type="scientific">Thermosulfidibacter takaii</name>
    <dbReference type="NCBI Taxonomy" id="412593"/>
    <lineage>
        <taxon>Bacteria</taxon>
        <taxon>Pseudomonadati</taxon>
        <taxon>Thermosulfidibacterota</taxon>
        <taxon>Thermosulfidibacteria</taxon>
        <taxon>Thermosulfidibacterales</taxon>
        <taxon>Thermosulfidibacteraceae</taxon>
    </lineage>
</organism>
<name>A0A7C0Y7V3_9BACT</name>
<reference evidence="1" key="1">
    <citation type="journal article" date="2020" name="mSystems">
        <title>Genome- and Community-Level Interaction Insights into Carbon Utilization and Element Cycling Functions of Hydrothermarchaeota in Hydrothermal Sediment.</title>
        <authorList>
            <person name="Zhou Z."/>
            <person name="Liu Y."/>
            <person name="Xu W."/>
            <person name="Pan J."/>
            <person name="Luo Z.H."/>
            <person name="Li M."/>
        </authorList>
    </citation>
    <scope>NUCLEOTIDE SEQUENCE [LARGE SCALE GENOMIC DNA]</scope>
    <source>
        <strain evidence="1">HyVt-115</strain>
    </source>
</reference>
<dbReference type="InterPro" id="IPR002591">
    <property type="entry name" value="Phosphodiest/P_Trfase"/>
</dbReference>
<dbReference type="EMBL" id="DQWS01000112">
    <property type="protein sequence ID" value="HDD53005.1"/>
    <property type="molecule type" value="Genomic_DNA"/>
</dbReference>
<evidence type="ECO:0000313" key="1">
    <source>
        <dbReference type="EMBL" id="HDD53005.1"/>
    </source>
</evidence>
<protein>
    <recommendedName>
        <fullName evidence="2">Type I phosphodiesterase/nucleotide pyrophosphatase</fullName>
    </recommendedName>
</protein>
<dbReference type="Pfam" id="PF01663">
    <property type="entry name" value="Phosphodiest"/>
    <property type="match status" value="1"/>
</dbReference>
<dbReference type="PANTHER" id="PTHR10151:SF120">
    <property type="entry name" value="BIS(5'-ADENOSYL)-TRIPHOSPHATASE"/>
    <property type="match status" value="1"/>
</dbReference>
<accession>A0A7C0Y7V3</accession>
<comment type="caution">
    <text evidence="1">The sequence shown here is derived from an EMBL/GenBank/DDBJ whole genome shotgun (WGS) entry which is preliminary data.</text>
</comment>
<dbReference type="SUPFAM" id="SSF53649">
    <property type="entry name" value="Alkaline phosphatase-like"/>
    <property type="match status" value="1"/>
</dbReference>
<evidence type="ECO:0008006" key="2">
    <source>
        <dbReference type="Google" id="ProtNLM"/>
    </source>
</evidence>